<proteinExistence type="inferred from homology"/>
<comment type="caution">
    <text evidence="9">The sequence shown here is derived from an EMBL/GenBank/DDBJ whole genome shotgun (WGS) entry which is preliminary data.</text>
</comment>
<keyword evidence="3" id="KW-0547">Nucleotide-binding</keyword>
<evidence type="ECO:0000256" key="2">
    <source>
        <dbReference type="ARBA" id="ARBA00010708"/>
    </source>
</evidence>
<dbReference type="GO" id="GO:0003677">
    <property type="term" value="F:DNA binding"/>
    <property type="evidence" value="ECO:0007669"/>
    <property type="project" value="UniProtKB-KW"/>
</dbReference>
<dbReference type="PANTHER" id="PTHR45866:SF1">
    <property type="entry name" value="DNA GYRASE SUBUNIT B, MITOCHONDRIAL"/>
    <property type="match status" value="1"/>
</dbReference>
<dbReference type="SMART" id="SM00387">
    <property type="entry name" value="HATPase_c"/>
    <property type="match status" value="1"/>
</dbReference>
<feature type="non-terminal residue" evidence="9">
    <location>
        <position position="157"/>
    </location>
</feature>
<dbReference type="PANTHER" id="PTHR45866">
    <property type="entry name" value="DNA GYRASE/TOPOISOMERASE SUBUNIT B"/>
    <property type="match status" value="1"/>
</dbReference>
<comment type="similarity">
    <text evidence="2">Belongs to the type II topoisomerase GyrB family.</text>
</comment>
<evidence type="ECO:0000256" key="3">
    <source>
        <dbReference type="ARBA" id="ARBA00022741"/>
    </source>
</evidence>
<evidence type="ECO:0000256" key="4">
    <source>
        <dbReference type="ARBA" id="ARBA00022840"/>
    </source>
</evidence>
<keyword evidence="6" id="KW-0238">DNA-binding</keyword>
<dbReference type="InterPro" id="IPR036890">
    <property type="entry name" value="HATPase_C_sf"/>
</dbReference>
<evidence type="ECO:0000256" key="7">
    <source>
        <dbReference type="ARBA" id="ARBA00023235"/>
    </source>
</evidence>
<name>X1UIH0_9ZZZZ</name>
<comment type="catalytic activity">
    <reaction evidence="1">
        <text>ATP-dependent breakage, passage and rejoining of double-stranded DNA.</text>
        <dbReference type="EC" id="5.6.2.2"/>
    </reaction>
</comment>
<evidence type="ECO:0000256" key="1">
    <source>
        <dbReference type="ARBA" id="ARBA00000185"/>
    </source>
</evidence>
<dbReference type="EMBL" id="BARW01031452">
    <property type="protein sequence ID" value="GAJ03372.1"/>
    <property type="molecule type" value="Genomic_DNA"/>
</dbReference>
<dbReference type="AlphaFoldDB" id="X1UIH0"/>
<evidence type="ECO:0000313" key="9">
    <source>
        <dbReference type="EMBL" id="GAJ03372.1"/>
    </source>
</evidence>
<dbReference type="SUPFAM" id="SSF55874">
    <property type="entry name" value="ATPase domain of HSP90 chaperone/DNA topoisomerase II/histidine kinase"/>
    <property type="match status" value="1"/>
</dbReference>
<gene>
    <name evidence="9" type="ORF">S12H4_50025</name>
</gene>
<reference evidence="9" key="1">
    <citation type="journal article" date="2014" name="Front. Microbiol.">
        <title>High frequency of phylogenetically diverse reductive dehalogenase-homologous genes in deep subseafloor sedimentary metagenomes.</title>
        <authorList>
            <person name="Kawai M."/>
            <person name="Futagami T."/>
            <person name="Toyoda A."/>
            <person name="Takaki Y."/>
            <person name="Nishi S."/>
            <person name="Hori S."/>
            <person name="Arai W."/>
            <person name="Tsubouchi T."/>
            <person name="Morono Y."/>
            <person name="Uchiyama I."/>
            <person name="Ito T."/>
            <person name="Fujiyama A."/>
            <person name="Inagaki F."/>
            <person name="Takami H."/>
        </authorList>
    </citation>
    <scope>NUCLEOTIDE SEQUENCE</scope>
    <source>
        <strain evidence="9">Expedition CK06-06</strain>
    </source>
</reference>
<evidence type="ECO:0000256" key="6">
    <source>
        <dbReference type="ARBA" id="ARBA00023125"/>
    </source>
</evidence>
<dbReference type="Gene3D" id="3.30.565.10">
    <property type="entry name" value="Histidine kinase-like ATPase, C-terminal domain"/>
    <property type="match status" value="1"/>
</dbReference>
<keyword evidence="7" id="KW-0413">Isomerase</keyword>
<evidence type="ECO:0000256" key="5">
    <source>
        <dbReference type="ARBA" id="ARBA00023029"/>
    </source>
</evidence>
<dbReference type="Pfam" id="PF02518">
    <property type="entry name" value="HATPase_c"/>
    <property type="match status" value="1"/>
</dbReference>
<feature type="domain" description="Histidine kinase/HSP90-like ATPase" evidence="8">
    <location>
        <begin position="34"/>
        <end position="156"/>
    </location>
</feature>
<dbReference type="InterPro" id="IPR003594">
    <property type="entry name" value="HATPase_dom"/>
</dbReference>
<dbReference type="PRINTS" id="PR00418">
    <property type="entry name" value="TPI2FAMILY"/>
</dbReference>
<dbReference type="GO" id="GO:0005524">
    <property type="term" value="F:ATP binding"/>
    <property type="evidence" value="ECO:0007669"/>
    <property type="project" value="UniProtKB-KW"/>
</dbReference>
<evidence type="ECO:0000259" key="8">
    <source>
        <dbReference type="SMART" id="SM00387"/>
    </source>
</evidence>
<keyword evidence="5" id="KW-0799">Topoisomerase</keyword>
<dbReference type="GO" id="GO:0003918">
    <property type="term" value="F:DNA topoisomerase type II (double strand cut, ATP-hydrolyzing) activity"/>
    <property type="evidence" value="ECO:0007669"/>
    <property type="project" value="UniProtKB-EC"/>
</dbReference>
<accession>X1UIH0</accession>
<sequence length="157" mass="17145">MSQNGMNNYTAEDIQILDEIEAVRLRPGMYIGGTGHEGLQRLLYEIAYNSIDEAMAGFCDQIEVIIHNDNSVTVTDNGRGIPIEPIPTADITALEAVMTRLHAGAKFGGLVYNISSGLHGVGASVVNALSSWLRVEIRRQGKIYLQEYQRGIPTAKV</sequence>
<keyword evidence="4" id="KW-0067">ATP-binding</keyword>
<organism evidence="9">
    <name type="scientific">marine sediment metagenome</name>
    <dbReference type="NCBI Taxonomy" id="412755"/>
    <lineage>
        <taxon>unclassified sequences</taxon>
        <taxon>metagenomes</taxon>
        <taxon>ecological metagenomes</taxon>
    </lineage>
</organism>
<protein>
    <recommendedName>
        <fullName evidence="8">Histidine kinase/HSP90-like ATPase domain-containing protein</fullName>
    </recommendedName>
</protein>